<sequence>MPKNQTLDEFYSTFREEVLCASDTKTSGWTTEDFLTNVMMEYLEEAGEVTDPVICPFRGYGLQMNAYAISEGCESVDIFVSIYSDSDRPRSISQADIDAAIKRAIQLYHKAINDLYTAFQKDNDTYEFAITLHQNKDNIKHVRICALTNGLVKPIALKNITIGDAEISFSLWDVDRLYRCVTSGKMRETIEIDFEEKFQTSIPCIENNTSKKYSVYLAIINGDLLAALYDEFRDRLLEKNVRSFLQVKGGVNKGIRDTLRDEPDMFLAYNNGISVTAESVEIVRDENGKPSIKRIRDMQIVNGGQTTASIFNAKNDRKIAADLSQVFVQMKISVIHSADDMDEIVPRISTFANTQNKIQVADFSANDPFHRRIEELSRTIWAPAQGGMKPRNWFYERARGQYADMLTRESTTKRKKEYKETHPLFTKTDLAKYENTWDQLPWQVSEGAQKNFHKFMLRLKERKGFSPDEIYYQNLIAKAILFRQTEKLVQKQQYGGYRANIVTYTLAFLSFKTAQRIDLERIWKEQALTPALEREIIEVSKFVQSLIVNPPGGANVGEWCKKEKCWQSIRDHEYTLSDELQLELLSVARPTIGSQPATGSIDSLTDEDLALIDEAAAIPAETWFALSRWAKETRNFQPWQRSLLFSVGALAGRGQKPSIKQATHAVKAYKSALEKGFTV</sequence>
<evidence type="ECO:0000313" key="4">
    <source>
        <dbReference type="Proteomes" id="UP000064844"/>
    </source>
</evidence>
<proteinExistence type="predicted"/>
<evidence type="ECO:0008006" key="5">
    <source>
        <dbReference type="Google" id="ProtNLM"/>
    </source>
</evidence>
<dbReference type="InterPro" id="IPR055101">
    <property type="entry name" value="AIPR_N"/>
</dbReference>
<dbReference type="EMBL" id="CP011307">
    <property type="protein sequence ID" value="ALP93106.1"/>
    <property type="molecule type" value="Genomic_DNA"/>
</dbReference>
<feature type="domain" description="Abortive phage infection protein C-terminal" evidence="1">
    <location>
        <begin position="237"/>
        <end position="551"/>
    </location>
</feature>
<feature type="domain" description="Abortive infection phage resistance protein N-terminal" evidence="2">
    <location>
        <begin position="36"/>
        <end position="179"/>
    </location>
</feature>
<dbReference type="PATRIC" id="fig|1297617.4.peg.722"/>
<accession>A0A0S2W1I4</accession>
<dbReference type="RefSeq" id="WP_058117116.1">
    <property type="nucleotide sequence ID" value="NZ_CP011307.1"/>
</dbReference>
<keyword evidence="4" id="KW-1185">Reference proteome</keyword>
<dbReference type="InterPro" id="IPR018891">
    <property type="entry name" value="AIPR_C"/>
</dbReference>
<reference evidence="3 4" key="1">
    <citation type="journal article" date="2015" name="Nat. Commun.">
        <title>Production of butyrate from lysine and the Amadori product fructoselysine by a human gut commensal.</title>
        <authorList>
            <person name="Bui T.P."/>
            <person name="Ritari J."/>
            <person name="Boeren S."/>
            <person name="de Waard P."/>
            <person name="Plugge C.M."/>
            <person name="de Vos W.M."/>
        </authorList>
    </citation>
    <scope>NUCLEOTIDE SEQUENCE [LARGE SCALE GENOMIC DNA]</scope>
    <source>
        <strain evidence="3 4">AF211</strain>
    </source>
</reference>
<dbReference type="Proteomes" id="UP000064844">
    <property type="component" value="Chromosome"/>
</dbReference>
<evidence type="ECO:0000259" key="2">
    <source>
        <dbReference type="Pfam" id="PF22879"/>
    </source>
</evidence>
<dbReference type="STRING" id="1297617.IB211_00711"/>
<name>A0A0S2W1I4_9FIRM</name>
<dbReference type="KEGG" id="ibu:IB211_00711"/>
<evidence type="ECO:0000259" key="1">
    <source>
        <dbReference type="Pfam" id="PF10592"/>
    </source>
</evidence>
<gene>
    <name evidence="3" type="ORF">IB211_00711</name>
</gene>
<protein>
    <recommendedName>
        <fullName evidence="5">AIPR protein</fullName>
    </recommendedName>
</protein>
<dbReference type="Pfam" id="PF22879">
    <property type="entry name" value="AIPR_N"/>
    <property type="match status" value="1"/>
</dbReference>
<organism evidence="3 4">
    <name type="scientific">Intestinimonas butyriciproducens</name>
    <dbReference type="NCBI Taxonomy" id="1297617"/>
    <lineage>
        <taxon>Bacteria</taxon>
        <taxon>Bacillati</taxon>
        <taxon>Bacillota</taxon>
        <taxon>Clostridia</taxon>
        <taxon>Eubacteriales</taxon>
        <taxon>Intestinimonas</taxon>
    </lineage>
</organism>
<reference evidence="4" key="2">
    <citation type="submission" date="2015-04" db="EMBL/GenBank/DDBJ databases">
        <title>A butyrogenic pathway from the amino acid lysine in a human gut commensal.</title>
        <authorList>
            <person name="de Vos W.M."/>
            <person name="Bui N.T.P."/>
            <person name="Plugge C.M."/>
            <person name="Ritari J."/>
        </authorList>
    </citation>
    <scope>NUCLEOTIDE SEQUENCE [LARGE SCALE GENOMIC DNA]</scope>
    <source>
        <strain evidence="4">AF211</strain>
    </source>
</reference>
<dbReference type="AlphaFoldDB" id="A0A0S2W1I4"/>
<evidence type="ECO:0000313" key="3">
    <source>
        <dbReference type="EMBL" id="ALP93106.1"/>
    </source>
</evidence>
<dbReference type="Pfam" id="PF10592">
    <property type="entry name" value="AIPR"/>
    <property type="match status" value="1"/>
</dbReference>